<dbReference type="InterPro" id="IPR029063">
    <property type="entry name" value="SAM-dependent_MTases_sf"/>
</dbReference>
<dbReference type="GO" id="GO:0032259">
    <property type="term" value="P:methylation"/>
    <property type="evidence" value="ECO:0007669"/>
    <property type="project" value="UniProtKB-KW"/>
</dbReference>
<evidence type="ECO:0000259" key="5">
    <source>
        <dbReference type="Pfam" id="PF00891"/>
    </source>
</evidence>
<dbReference type="SUPFAM" id="SSF46785">
    <property type="entry name" value="Winged helix' DNA-binding domain"/>
    <property type="match status" value="1"/>
</dbReference>
<dbReference type="GO" id="GO:0046983">
    <property type="term" value="F:protein dimerization activity"/>
    <property type="evidence" value="ECO:0007669"/>
    <property type="project" value="InterPro"/>
</dbReference>
<dbReference type="RefSeq" id="XP_007296642.1">
    <property type="nucleotide sequence ID" value="XM_007296580.1"/>
</dbReference>
<evidence type="ECO:0000256" key="3">
    <source>
        <dbReference type="ARBA" id="ARBA00022691"/>
    </source>
</evidence>
<dbReference type="PANTHER" id="PTHR43712">
    <property type="entry name" value="PUTATIVE (AFU_ORTHOLOGUE AFUA_4G14580)-RELATED"/>
    <property type="match status" value="1"/>
</dbReference>
<dbReference type="PROSITE" id="PS51683">
    <property type="entry name" value="SAM_OMT_II"/>
    <property type="match status" value="1"/>
</dbReference>
<dbReference type="Pfam" id="PF08100">
    <property type="entry name" value="Dimerisation"/>
    <property type="match status" value="1"/>
</dbReference>
<dbReference type="GO" id="GO:0008171">
    <property type="term" value="F:O-methyltransferase activity"/>
    <property type="evidence" value="ECO:0007669"/>
    <property type="project" value="InterPro"/>
</dbReference>
<dbReference type="Gene3D" id="1.10.10.10">
    <property type="entry name" value="Winged helix-like DNA-binding domain superfamily/Winged helix DNA-binding domain"/>
    <property type="match status" value="1"/>
</dbReference>
<evidence type="ECO:0000256" key="4">
    <source>
        <dbReference type="PIRSR" id="PIRSR005739-1"/>
    </source>
</evidence>
<dbReference type="InterPro" id="IPR036388">
    <property type="entry name" value="WH-like_DNA-bd_sf"/>
</dbReference>
<dbReference type="Pfam" id="PF00891">
    <property type="entry name" value="Methyltransf_2"/>
    <property type="match status" value="1"/>
</dbReference>
<dbReference type="SUPFAM" id="SSF53335">
    <property type="entry name" value="S-adenosyl-L-methionine-dependent methyltransferases"/>
    <property type="match status" value="1"/>
</dbReference>
<dbReference type="InParanoid" id="K1WJG1"/>
<dbReference type="PIRSF" id="PIRSF005739">
    <property type="entry name" value="O-mtase"/>
    <property type="match status" value="1"/>
</dbReference>
<dbReference type="PANTHER" id="PTHR43712:SF11">
    <property type="entry name" value="O-METHYLTRANSFERASE (AFU_ORTHOLOGUE AFUA_2G17820)-RELATED"/>
    <property type="match status" value="1"/>
</dbReference>
<dbReference type="GeneID" id="18764688"/>
<organism evidence="7 8">
    <name type="scientific">Marssonina brunnea f. sp. multigermtubi (strain MB_m1)</name>
    <name type="common">Marssonina leaf spot fungus</name>
    <dbReference type="NCBI Taxonomy" id="1072389"/>
    <lineage>
        <taxon>Eukaryota</taxon>
        <taxon>Fungi</taxon>
        <taxon>Dikarya</taxon>
        <taxon>Ascomycota</taxon>
        <taxon>Pezizomycotina</taxon>
        <taxon>Leotiomycetes</taxon>
        <taxon>Helotiales</taxon>
        <taxon>Drepanopezizaceae</taxon>
        <taxon>Drepanopeziza</taxon>
    </lineage>
</organism>
<dbReference type="EMBL" id="JH921452">
    <property type="protein sequence ID" value="EKD12991.1"/>
    <property type="molecule type" value="Genomic_DNA"/>
</dbReference>
<dbReference type="InterPro" id="IPR001077">
    <property type="entry name" value="COMT_C"/>
</dbReference>
<dbReference type="Proteomes" id="UP000006753">
    <property type="component" value="Unassembled WGS sequence"/>
</dbReference>
<dbReference type="HOGENOM" id="CLU_005533_5_0_1"/>
<evidence type="ECO:0000259" key="6">
    <source>
        <dbReference type="Pfam" id="PF08100"/>
    </source>
</evidence>
<reference evidence="7 8" key="1">
    <citation type="journal article" date="2012" name="BMC Genomics">
        <title>Sequencing the genome of Marssonina brunnea reveals fungus-poplar co-evolution.</title>
        <authorList>
            <person name="Zhu S."/>
            <person name="Cao Y.-Z."/>
            <person name="Jiang C."/>
            <person name="Tan B.-Y."/>
            <person name="Wang Z."/>
            <person name="Feng S."/>
            <person name="Zhang L."/>
            <person name="Su X.-H."/>
            <person name="Brejova B."/>
            <person name="Vinar T."/>
            <person name="Xu M."/>
            <person name="Wang M.-X."/>
            <person name="Zhang S.-G."/>
            <person name="Huang M.-R."/>
            <person name="Wu R."/>
            <person name="Zhou Y."/>
        </authorList>
    </citation>
    <scope>NUCLEOTIDE SEQUENCE [LARGE SCALE GENOMIC DNA]</scope>
    <source>
        <strain evidence="7 8">MB_m1</strain>
    </source>
</reference>
<evidence type="ECO:0000313" key="7">
    <source>
        <dbReference type="EMBL" id="EKD12991.1"/>
    </source>
</evidence>
<dbReference type="OrthoDB" id="1535081at2759"/>
<keyword evidence="2" id="KW-0808">Transferase</keyword>
<dbReference type="Gene3D" id="3.40.50.150">
    <property type="entry name" value="Vaccinia Virus protein VP39"/>
    <property type="match status" value="1"/>
</dbReference>
<name>K1WJG1_MARBU</name>
<dbReference type="InterPro" id="IPR012967">
    <property type="entry name" value="COMT_dimerisation"/>
</dbReference>
<evidence type="ECO:0000313" key="8">
    <source>
        <dbReference type="Proteomes" id="UP000006753"/>
    </source>
</evidence>
<gene>
    <name evidence="7" type="ORF">MBM_08753</name>
</gene>
<dbReference type="InterPro" id="IPR036390">
    <property type="entry name" value="WH_DNA-bd_sf"/>
</dbReference>
<dbReference type="OMA" id="MGYNFMD"/>
<feature type="domain" description="O-methyltransferase C-terminal" evidence="5">
    <location>
        <begin position="221"/>
        <end position="362"/>
    </location>
</feature>
<keyword evidence="1" id="KW-0489">Methyltransferase</keyword>
<sequence>MASLVELANRVQIAAEDVSSGKTRDNLALLRGIRNLNRVAESPTDRLRRVLYQTVQNAVVRLAVEIKLPHSLAAAKEMSATELALGSEADRVLVVRLMRVLVAMDIVDEVGEEQYRSNATTEALASPTWTGGTRFLHDTLVPSFATLVDYWHQAGFCPNEGTIFEFAFKQDFWTWHRERPSAHNDFLVYMRGRKDGSPHWLDYFPVASQIAHLSPEPDAVTLVDVGGNLGHDVKLFQQRWPDIPGRLVLMDLPEVVAGNTNVLEGIEKVAYDFFQPQTIIGAKFYLFRAICHDWPDRDCITFLRNTVAAMTPGYSHLLINEQVLPNTGADLHPALLDITMIAYFRAMERTERQWRSLLAAVGDVAIVAIWRLKHAGGGTEAVIDCVRR</sequence>
<dbReference type="InterPro" id="IPR016461">
    <property type="entry name" value="COMT-like"/>
</dbReference>
<accession>K1WJG1</accession>
<dbReference type="AlphaFoldDB" id="K1WJG1"/>
<dbReference type="KEGG" id="mbe:MBM_08753"/>
<evidence type="ECO:0000256" key="1">
    <source>
        <dbReference type="ARBA" id="ARBA00022603"/>
    </source>
</evidence>
<proteinExistence type="predicted"/>
<feature type="domain" description="O-methyltransferase dimerisation" evidence="6">
    <location>
        <begin position="56"/>
        <end position="124"/>
    </location>
</feature>
<keyword evidence="3" id="KW-0949">S-adenosyl-L-methionine</keyword>
<dbReference type="eggNOG" id="KOG3178">
    <property type="taxonomic scope" value="Eukaryota"/>
</dbReference>
<protein>
    <submittedName>
        <fullName evidence="7">Uncharacterized protein</fullName>
    </submittedName>
</protein>
<keyword evidence="8" id="KW-1185">Reference proteome</keyword>
<evidence type="ECO:0000256" key="2">
    <source>
        <dbReference type="ARBA" id="ARBA00022679"/>
    </source>
</evidence>
<feature type="active site" description="Proton acceptor" evidence="4">
    <location>
        <position position="292"/>
    </location>
</feature>